<dbReference type="InterPro" id="IPR017871">
    <property type="entry name" value="ABC_transporter-like_CS"/>
</dbReference>
<dbReference type="Gene3D" id="2.40.50.100">
    <property type="match status" value="1"/>
</dbReference>
<name>A0ABW4YXI1_9HYPH</name>
<dbReference type="SUPFAM" id="SSF52540">
    <property type="entry name" value="P-loop containing nucleoside triphosphate hydrolases"/>
    <property type="match status" value="1"/>
</dbReference>
<evidence type="ECO:0000256" key="2">
    <source>
        <dbReference type="ARBA" id="ARBA00022448"/>
    </source>
</evidence>
<reference evidence="7" key="1">
    <citation type="journal article" date="2019" name="Int. J. Syst. Evol. Microbiol.">
        <title>The Global Catalogue of Microorganisms (GCM) 10K type strain sequencing project: providing services to taxonomists for standard genome sequencing and annotation.</title>
        <authorList>
            <consortium name="The Broad Institute Genomics Platform"/>
            <consortium name="The Broad Institute Genome Sequencing Center for Infectious Disease"/>
            <person name="Wu L."/>
            <person name="Ma J."/>
        </authorList>
    </citation>
    <scope>NUCLEOTIDE SEQUENCE [LARGE SCALE GENOMIC DNA]</scope>
    <source>
        <strain evidence="7">CCM 7435</strain>
    </source>
</reference>
<dbReference type="InterPro" id="IPR008995">
    <property type="entry name" value="Mo/tungstate-bd_C_term_dom"/>
</dbReference>
<dbReference type="InterPro" id="IPR027417">
    <property type="entry name" value="P-loop_NTPase"/>
</dbReference>
<feature type="domain" description="ABC transporter" evidence="5">
    <location>
        <begin position="22"/>
        <end position="252"/>
    </location>
</feature>
<dbReference type="Pfam" id="PF08402">
    <property type="entry name" value="TOBE_2"/>
    <property type="match status" value="1"/>
</dbReference>
<dbReference type="GO" id="GO:0005524">
    <property type="term" value="F:ATP binding"/>
    <property type="evidence" value="ECO:0007669"/>
    <property type="project" value="UniProtKB-KW"/>
</dbReference>
<sequence length="379" mass="40061">MTATPTQQANTFNPSPEAGSAVDIVRVRKDFGAAVGVADVSLTIAKGEFVTLLGPSGCGKSTLLGMIAGFVTPTAGRIVVDGADITGLEPYRRDIGMVFQSYALFPHMNVRDNIAFGLKMRKLPAAQVEQEVARAIAMMKLDGFENRRVRQLSGGQQQRVALARAIVIRPKVLLLDEPLSALDKNLRAQMQVELSELHRKTGLTTIFVTHDQGEALSLSDRIVVMNKGSVQQVATPIELYRQPANGFVASFIGEINALPPGRCEVKDGIASLVLPGAGPLVFPAMPAAGFAPGRQVRAFLRPEHVRPAAPGEAGPNIVTGKVDAHIYQGSHTITRVVVEGIGLVETRVTGSDIVAGAPVGAPLALAFDLGEAVLLDASE</sequence>
<dbReference type="PROSITE" id="PS50893">
    <property type="entry name" value="ABC_TRANSPORTER_2"/>
    <property type="match status" value="1"/>
</dbReference>
<protein>
    <submittedName>
        <fullName evidence="6">ABC transporter ATP-binding protein</fullName>
    </submittedName>
</protein>
<dbReference type="InterPro" id="IPR013611">
    <property type="entry name" value="Transp-assoc_OB_typ2"/>
</dbReference>
<dbReference type="InterPro" id="IPR003439">
    <property type="entry name" value="ABC_transporter-like_ATP-bd"/>
</dbReference>
<dbReference type="InterPro" id="IPR050093">
    <property type="entry name" value="ABC_SmlMolc_Importer"/>
</dbReference>
<dbReference type="RefSeq" id="WP_213350556.1">
    <property type="nucleotide sequence ID" value="NZ_JAHBGB010000002.1"/>
</dbReference>
<accession>A0ABW4YXI1</accession>
<comment type="caution">
    <text evidence="6">The sequence shown here is derived from an EMBL/GenBank/DDBJ whole genome shotgun (WGS) entry which is preliminary data.</text>
</comment>
<dbReference type="PROSITE" id="PS00211">
    <property type="entry name" value="ABC_TRANSPORTER_1"/>
    <property type="match status" value="1"/>
</dbReference>
<dbReference type="EMBL" id="JBHUHD010000001">
    <property type="protein sequence ID" value="MFD2140889.1"/>
    <property type="molecule type" value="Genomic_DNA"/>
</dbReference>
<proteinExistence type="inferred from homology"/>
<evidence type="ECO:0000256" key="4">
    <source>
        <dbReference type="ARBA" id="ARBA00022840"/>
    </source>
</evidence>
<dbReference type="PANTHER" id="PTHR42781">
    <property type="entry name" value="SPERMIDINE/PUTRESCINE IMPORT ATP-BINDING PROTEIN POTA"/>
    <property type="match status" value="1"/>
</dbReference>
<evidence type="ECO:0000256" key="1">
    <source>
        <dbReference type="ARBA" id="ARBA00005417"/>
    </source>
</evidence>
<keyword evidence="2" id="KW-0813">Transport</keyword>
<evidence type="ECO:0000313" key="6">
    <source>
        <dbReference type="EMBL" id="MFD2140889.1"/>
    </source>
</evidence>
<dbReference type="InterPro" id="IPR003593">
    <property type="entry name" value="AAA+_ATPase"/>
</dbReference>
<dbReference type="PANTHER" id="PTHR42781:SF4">
    <property type="entry name" value="SPERMIDINE_PUTRESCINE IMPORT ATP-BINDING PROTEIN POTA"/>
    <property type="match status" value="1"/>
</dbReference>
<evidence type="ECO:0000259" key="5">
    <source>
        <dbReference type="PROSITE" id="PS50893"/>
    </source>
</evidence>
<evidence type="ECO:0000256" key="3">
    <source>
        <dbReference type="ARBA" id="ARBA00022741"/>
    </source>
</evidence>
<dbReference type="SUPFAM" id="SSF50331">
    <property type="entry name" value="MOP-like"/>
    <property type="match status" value="1"/>
</dbReference>
<keyword evidence="4 6" id="KW-0067">ATP-binding</keyword>
<organism evidence="6 7">
    <name type="scientific">Ancylobacter oerskovii</name>
    <dbReference type="NCBI Taxonomy" id="459519"/>
    <lineage>
        <taxon>Bacteria</taxon>
        <taxon>Pseudomonadati</taxon>
        <taxon>Pseudomonadota</taxon>
        <taxon>Alphaproteobacteria</taxon>
        <taxon>Hyphomicrobiales</taxon>
        <taxon>Xanthobacteraceae</taxon>
        <taxon>Ancylobacter</taxon>
    </lineage>
</organism>
<evidence type="ECO:0000313" key="7">
    <source>
        <dbReference type="Proteomes" id="UP001597299"/>
    </source>
</evidence>
<keyword evidence="7" id="KW-1185">Reference proteome</keyword>
<comment type="similarity">
    <text evidence="1">Belongs to the ABC transporter superfamily.</text>
</comment>
<dbReference type="SMART" id="SM00382">
    <property type="entry name" value="AAA"/>
    <property type="match status" value="1"/>
</dbReference>
<gene>
    <name evidence="6" type="ORF">ACFSNC_10795</name>
</gene>
<dbReference type="Pfam" id="PF00005">
    <property type="entry name" value="ABC_tran"/>
    <property type="match status" value="1"/>
</dbReference>
<dbReference type="Gene3D" id="3.40.50.300">
    <property type="entry name" value="P-loop containing nucleotide triphosphate hydrolases"/>
    <property type="match status" value="1"/>
</dbReference>
<dbReference type="Proteomes" id="UP001597299">
    <property type="component" value="Unassembled WGS sequence"/>
</dbReference>
<keyword evidence="3" id="KW-0547">Nucleotide-binding</keyword>